<proteinExistence type="predicted"/>
<dbReference type="OrthoDB" id="6649701at2"/>
<evidence type="ECO:0000313" key="1">
    <source>
        <dbReference type="EMBL" id="SKA72603.1"/>
    </source>
</evidence>
<dbReference type="RefSeq" id="WP_078767194.1">
    <property type="nucleotide sequence ID" value="NZ_FUXZ01000021.1"/>
</dbReference>
<evidence type="ECO:0000313" key="2">
    <source>
        <dbReference type="Proteomes" id="UP000190814"/>
    </source>
</evidence>
<protein>
    <submittedName>
        <fullName evidence="1">Uncharacterized protein</fullName>
    </submittedName>
</protein>
<organism evidence="1 2">
    <name type="scientific">Eubacterium uniforme</name>
    <dbReference type="NCBI Taxonomy" id="39495"/>
    <lineage>
        <taxon>Bacteria</taxon>
        <taxon>Bacillati</taxon>
        <taxon>Bacillota</taxon>
        <taxon>Clostridia</taxon>
        <taxon>Eubacteriales</taxon>
        <taxon>Eubacteriaceae</taxon>
        <taxon>Eubacterium</taxon>
    </lineage>
</organism>
<keyword evidence="2" id="KW-1185">Reference proteome</keyword>
<sequence length="138" mass="16182">MADRPKSFEEFYYLKEDKICDIDVVEEYATKNNGDIGKYEGNMYCPECKEAILTFCGKTSKRRAHLKRIPSSKHREKCSYNYEYASSKRVKEFVDSLTYNEIQDKLKSILNMLCKQHRPNTDNVGGVMRAITRSRIRC</sequence>
<dbReference type="EMBL" id="FUXZ01000021">
    <property type="protein sequence ID" value="SKA72603.1"/>
    <property type="molecule type" value="Genomic_DNA"/>
</dbReference>
<dbReference type="AlphaFoldDB" id="A0A1T4W5T4"/>
<dbReference type="STRING" id="39495.SAMN02745111_02387"/>
<reference evidence="1 2" key="1">
    <citation type="submission" date="2017-02" db="EMBL/GenBank/DDBJ databases">
        <authorList>
            <person name="Peterson S.W."/>
        </authorList>
    </citation>
    <scope>NUCLEOTIDE SEQUENCE [LARGE SCALE GENOMIC DNA]</scope>
    <source>
        <strain evidence="1 2">ATCC 35992</strain>
    </source>
</reference>
<gene>
    <name evidence="1" type="ORF">SAMN02745111_02387</name>
</gene>
<dbReference type="Proteomes" id="UP000190814">
    <property type="component" value="Unassembled WGS sequence"/>
</dbReference>
<accession>A0A1T4W5T4</accession>
<name>A0A1T4W5T4_9FIRM</name>